<keyword evidence="2" id="KW-1185">Reference proteome</keyword>
<dbReference type="AlphaFoldDB" id="A0A9P3PN28"/>
<evidence type="ECO:0000313" key="1">
    <source>
        <dbReference type="EMBL" id="GLB38908.1"/>
    </source>
</evidence>
<name>A0A9P3PN28_LYOSH</name>
<dbReference type="EMBL" id="BRPK01000006">
    <property type="protein sequence ID" value="GLB38908.1"/>
    <property type="molecule type" value="Genomic_DNA"/>
</dbReference>
<accession>A0A9P3PN28</accession>
<protein>
    <submittedName>
        <fullName evidence="1">Uncharacterized protein</fullName>
    </submittedName>
</protein>
<dbReference type="OrthoDB" id="2737573at2759"/>
<organism evidence="1 2">
    <name type="scientific">Lyophyllum shimeji</name>
    <name type="common">Hon-shimeji</name>
    <name type="synonym">Tricholoma shimeji</name>
    <dbReference type="NCBI Taxonomy" id="47721"/>
    <lineage>
        <taxon>Eukaryota</taxon>
        <taxon>Fungi</taxon>
        <taxon>Dikarya</taxon>
        <taxon>Basidiomycota</taxon>
        <taxon>Agaricomycotina</taxon>
        <taxon>Agaricomycetes</taxon>
        <taxon>Agaricomycetidae</taxon>
        <taxon>Agaricales</taxon>
        <taxon>Tricholomatineae</taxon>
        <taxon>Lyophyllaceae</taxon>
        <taxon>Lyophyllum</taxon>
    </lineage>
</organism>
<reference evidence="1" key="1">
    <citation type="submission" date="2022-07" db="EMBL/GenBank/DDBJ databases">
        <title>The genome of Lyophyllum shimeji provides insight into the initial evolution of ectomycorrhizal fungal genome.</title>
        <authorList>
            <person name="Kobayashi Y."/>
            <person name="Shibata T."/>
            <person name="Hirakawa H."/>
            <person name="Shigenobu S."/>
            <person name="Nishiyama T."/>
            <person name="Yamada A."/>
            <person name="Hasebe M."/>
            <person name="Kawaguchi M."/>
        </authorList>
    </citation>
    <scope>NUCLEOTIDE SEQUENCE</scope>
    <source>
        <strain evidence="1">AT787</strain>
    </source>
</reference>
<comment type="caution">
    <text evidence="1">The sequence shown here is derived from an EMBL/GenBank/DDBJ whole genome shotgun (WGS) entry which is preliminary data.</text>
</comment>
<gene>
    <name evidence="1" type="ORF">LshimejAT787_0600700</name>
</gene>
<evidence type="ECO:0000313" key="2">
    <source>
        <dbReference type="Proteomes" id="UP001063166"/>
    </source>
</evidence>
<dbReference type="Proteomes" id="UP001063166">
    <property type="component" value="Unassembled WGS sequence"/>
</dbReference>
<proteinExistence type="predicted"/>
<sequence>MKTEPVVDPALLIPEDSPQAQREKKGALQTITEHRRAFAWELARWPLEKCVVWNHGRIHLPRSYLSRDGEDIRTVRPGTDLNYLVHSHYIEAMDPKTITTVNYVRGDNIAAKRHEFLGPNPRVAGYFIDVDGDIQIKWWDSFLNDQWLGSQKWTAEIAWNGEKWLEKNA</sequence>